<feature type="region of interest" description="Disordered" evidence="1">
    <location>
        <begin position="43"/>
        <end position="62"/>
    </location>
</feature>
<evidence type="ECO:0000313" key="2">
    <source>
        <dbReference type="EMBL" id="KAG5623462.1"/>
    </source>
</evidence>
<feature type="compositionally biased region" description="Basic and acidic residues" evidence="1">
    <location>
        <begin position="1"/>
        <end position="10"/>
    </location>
</feature>
<name>A0A9J6AFM6_SOLCO</name>
<dbReference type="EMBL" id="JACXVP010000002">
    <property type="protein sequence ID" value="KAG5623462.1"/>
    <property type="molecule type" value="Genomic_DNA"/>
</dbReference>
<gene>
    <name evidence="2" type="ORF">H5410_008680</name>
</gene>
<feature type="region of interest" description="Disordered" evidence="1">
    <location>
        <begin position="1"/>
        <end position="26"/>
    </location>
</feature>
<evidence type="ECO:0000313" key="3">
    <source>
        <dbReference type="Proteomes" id="UP000824120"/>
    </source>
</evidence>
<dbReference type="AlphaFoldDB" id="A0A9J6AFM6"/>
<sequence length="62" mass="7308">MSELCELEKKKKDRERRKKEALHDREGTLPLGNRLFAFSERPGSELELGERKRTSPLHQWCG</sequence>
<feature type="compositionally biased region" description="Basic and acidic residues" evidence="1">
    <location>
        <begin position="43"/>
        <end position="53"/>
    </location>
</feature>
<comment type="caution">
    <text evidence="2">The sequence shown here is derived from an EMBL/GenBank/DDBJ whole genome shotgun (WGS) entry which is preliminary data.</text>
</comment>
<proteinExistence type="predicted"/>
<dbReference type="Proteomes" id="UP000824120">
    <property type="component" value="Chromosome 2"/>
</dbReference>
<reference evidence="2 3" key="1">
    <citation type="submission" date="2020-09" db="EMBL/GenBank/DDBJ databases">
        <title>De no assembly of potato wild relative species, Solanum commersonii.</title>
        <authorList>
            <person name="Cho K."/>
        </authorList>
    </citation>
    <scope>NUCLEOTIDE SEQUENCE [LARGE SCALE GENOMIC DNA]</scope>
    <source>
        <strain evidence="2">LZ3.2</strain>
        <tissue evidence="2">Leaf</tissue>
    </source>
</reference>
<accession>A0A9J6AFM6</accession>
<keyword evidence="3" id="KW-1185">Reference proteome</keyword>
<protein>
    <submittedName>
        <fullName evidence="2">Uncharacterized protein</fullName>
    </submittedName>
</protein>
<feature type="compositionally biased region" description="Basic residues" evidence="1">
    <location>
        <begin position="11"/>
        <end position="20"/>
    </location>
</feature>
<evidence type="ECO:0000256" key="1">
    <source>
        <dbReference type="SAM" id="MobiDB-lite"/>
    </source>
</evidence>
<organism evidence="2 3">
    <name type="scientific">Solanum commersonii</name>
    <name type="common">Commerson's wild potato</name>
    <name type="synonym">Commerson's nightshade</name>
    <dbReference type="NCBI Taxonomy" id="4109"/>
    <lineage>
        <taxon>Eukaryota</taxon>
        <taxon>Viridiplantae</taxon>
        <taxon>Streptophyta</taxon>
        <taxon>Embryophyta</taxon>
        <taxon>Tracheophyta</taxon>
        <taxon>Spermatophyta</taxon>
        <taxon>Magnoliopsida</taxon>
        <taxon>eudicotyledons</taxon>
        <taxon>Gunneridae</taxon>
        <taxon>Pentapetalae</taxon>
        <taxon>asterids</taxon>
        <taxon>lamiids</taxon>
        <taxon>Solanales</taxon>
        <taxon>Solanaceae</taxon>
        <taxon>Solanoideae</taxon>
        <taxon>Solaneae</taxon>
        <taxon>Solanum</taxon>
    </lineage>
</organism>